<keyword evidence="4" id="KW-0560">Oxidoreductase</keyword>
<dbReference type="VEuPathDB" id="FungiDB:ASPSYDRAFT_147408"/>
<dbReference type="GeneID" id="63757784"/>
<gene>
    <name evidence="6" type="ORF">ASPSYDRAFT_147408</name>
</gene>
<feature type="domain" description="FAD-binding" evidence="5">
    <location>
        <begin position="3"/>
        <end position="363"/>
    </location>
</feature>
<keyword evidence="7" id="KW-1185">Reference proteome</keyword>
<protein>
    <recommendedName>
        <fullName evidence="5">FAD-binding domain-containing protein</fullName>
    </recommendedName>
</protein>
<dbReference type="InterPro" id="IPR002938">
    <property type="entry name" value="FAD-bd"/>
</dbReference>
<dbReference type="PANTHER" id="PTHR43004:SF19">
    <property type="entry name" value="BINDING MONOOXYGENASE, PUTATIVE (JCVI)-RELATED"/>
    <property type="match status" value="1"/>
</dbReference>
<keyword evidence="2" id="KW-0285">Flavoprotein</keyword>
<reference evidence="7" key="1">
    <citation type="journal article" date="2017" name="Genome Biol.">
        <title>Comparative genomics reveals high biological diversity and specific adaptations in the industrially and medically important fungal genus Aspergillus.</title>
        <authorList>
            <person name="de Vries R.P."/>
            <person name="Riley R."/>
            <person name="Wiebenga A."/>
            <person name="Aguilar-Osorio G."/>
            <person name="Amillis S."/>
            <person name="Uchima C.A."/>
            <person name="Anderluh G."/>
            <person name="Asadollahi M."/>
            <person name="Askin M."/>
            <person name="Barry K."/>
            <person name="Battaglia E."/>
            <person name="Bayram O."/>
            <person name="Benocci T."/>
            <person name="Braus-Stromeyer S.A."/>
            <person name="Caldana C."/>
            <person name="Canovas D."/>
            <person name="Cerqueira G.C."/>
            <person name="Chen F."/>
            <person name="Chen W."/>
            <person name="Choi C."/>
            <person name="Clum A."/>
            <person name="Dos Santos R.A."/>
            <person name="Damasio A.R."/>
            <person name="Diallinas G."/>
            <person name="Emri T."/>
            <person name="Fekete E."/>
            <person name="Flipphi M."/>
            <person name="Freyberg S."/>
            <person name="Gallo A."/>
            <person name="Gournas C."/>
            <person name="Habgood R."/>
            <person name="Hainaut M."/>
            <person name="Harispe M.L."/>
            <person name="Henrissat B."/>
            <person name="Hilden K.S."/>
            <person name="Hope R."/>
            <person name="Hossain A."/>
            <person name="Karabika E."/>
            <person name="Karaffa L."/>
            <person name="Karanyi Z."/>
            <person name="Krasevec N."/>
            <person name="Kuo A."/>
            <person name="Kusch H."/>
            <person name="LaButti K."/>
            <person name="Lagendijk E.L."/>
            <person name="Lapidus A."/>
            <person name="Levasseur A."/>
            <person name="Lindquist E."/>
            <person name="Lipzen A."/>
            <person name="Logrieco A.F."/>
            <person name="MacCabe A."/>
            <person name="Maekelae M.R."/>
            <person name="Malavazi I."/>
            <person name="Melin P."/>
            <person name="Meyer V."/>
            <person name="Mielnichuk N."/>
            <person name="Miskei M."/>
            <person name="Molnar A.P."/>
            <person name="Mule G."/>
            <person name="Ngan C.Y."/>
            <person name="Orejas M."/>
            <person name="Orosz E."/>
            <person name="Ouedraogo J.P."/>
            <person name="Overkamp K.M."/>
            <person name="Park H.-S."/>
            <person name="Perrone G."/>
            <person name="Piumi F."/>
            <person name="Punt P.J."/>
            <person name="Ram A.F."/>
            <person name="Ramon A."/>
            <person name="Rauscher S."/>
            <person name="Record E."/>
            <person name="Riano-Pachon D.M."/>
            <person name="Robert V."/>
            <person name="Roehrig J."/>
            <person name="Ruller R."/>
            <person name="Salamov A."/>
            <person name="Salih N.S."/>
            <person name="Samson R.A."/>
            <person name="Sandor E."/>
            <person name="Sanguinetti M."/>
            <person name="Schuetze T."/>
            <person name="Sepcic K."/>
            <person name="Shelest E."/>
            <person name="Sherlock G."/>
            <person name="Sophianopoulou V."/>
            <person name="Squina F.M."/>
            <person name="Sun H."/>
            <person name="Susca A."/>
            <person name="Todd R.B."/>
            <person name="Tsang A."/>
            <person name="Unkles S.E."/>
            <person name="van de Wiele N."/>
            <person name="van Rossen-Uffink D."/>
            <person name="Oliveira J.V."/>
            <person name="Vesth T.C."/>
            <person name="Visser J."/>
            <person name="Yu J.-H."/>
            <person name="Zhou M."/>
            <person name="Andersen M.R."/>
            <person name="Archer D.B."/>
            <person name="Baker S.E."/>
            <person name="Benoit I."/>
            <person name="Brakhage A.A."/>
            <person name="Braus G.H."/>
            <person name="Fischer R."/>
            <person name="Frisvad J.C."/>
            <person name="Goldman G.H."/>
            <person name="Houbraken J."/>
            <person name="Oakley B."/>
            <person name="Pocsi I."/>
            <person name="Scazzocchio C."/>
            <person name="Seiboth B."/>
            <person name="vanKuyk P.A."/>
            <person name="Wortman J."/>
            <person name="Dyer P.S."/>
            <person name="Grigoriev I.V."/>
        </authorList>
    </citation>
    <scope>NUCLEOTIDE SEQUENCE [LARGE SCALE GENOMIC DNA]</scope>
    <source>
        <strain evidence="7">CBS 593.65</strain>
    </source>
</reference>
<dbReference type="Proteomes" id="UP000184356">
    <property type="component" value="Unassembled WGS sequence"/>
</dbReference>
<evidence type="ECO:0000256" key="4">
    <source>
        <dbReference type="ARBA" id="ARBA00023002"/>
    </source>
</evidence>
<keyword evidence="3" id="KW-0274">FAD</keyword>
<dbReference type="GO" id="GO:0071949">
    <property type="term" value="F:FAD binding"/>
    <property type="evidence" value="ECO:0007669"/>
    <property type="project" value="InterPro"/>
</dbReference>
<dbReference type="STRING" id="1036612.A0A1L9TLS6"/>
<dbReference type="InterPro" id="IPR050641">
    <property type="entry name" value="RIFMO-like"/>
</dbReference>
<comment type="cofactor">
    <cofactor evidence="1">
        <name>FAD</name>
        <dbReference type="ChEBI" id="CHEBI:57692"/>
    </cofactor>
</comment>
<dbReference type="PANTHER" id="PTHR43004">
    <property type="entry name" value="TRK SYSTEM POTASSIUM UPTAKE PROTEIN"/>
    <property type="match status" value="1"/>
</dbReference>
<dbReference type="OrthoDB" id="4406839at2759"/>
<organism evidence="6 7">
    <name type="scientific">Aspergillus sydowii CBS 593.65</name>
    <dbReference type="NCBI Taxonomy" id="1036612"/>
    <lineage>
        <taxon>Eukaryota</taxon>
        <taxon>Fungi</taxon>
        <taxon>Dikarya</taxon>
        <taxon>Ascomycota</taxon>
        <taxon>Pezizomycotina</taxon>
        <taxon>Eurotiomycetes</taxon>
        <taxon>Eurotiomycetidae</taxon>
        <taxon>Eurotiales</taxon>
        <taxon>Aspergillaceae</taxon>
        <taxon>Aspergillus</taxon>
        <taxon>Aspergillus subgen. Nidulantes</taxon>
    </lineage>
</organism>
<dbReference type="InterPro" id="IPR036188">
    <property type="entry name" value="FAD/NAD-bd_sf"/>
</dbReference>
<evidence type="ECO:0000256" key="3">
    <source>
        <dbReference type="ARBA" id="ARBA00022827"/>
    </source>
</evidence>
<evidence type="ECO:0000313" key="7">
    <source>
        <dbReference type="Proteomes" id="UP000184356"/>
    </source>
</evidence>
<evidence type="ECO:0000256" key="2">
    <source>
        <dbReference type="ARBA" id="ARBA00022630"/>
    </source>
</evidence>
<dbReference type="SUPFAM" id="SSF51905">
    <property type="entry name" value="FAD/NAD(P)-binding domain"/>
    <property type="match status" value="1"/>
</dbReference>
<dbReference type="Gene3D" id="3.50.50.60">
    <property type="entry name" value="FAD/NAD(P)-binding domain"/>
    <property type="match status" value="1"/>
</dbReference>
<name>A0A1L9TLS6_9EURO</name>
<dbReference type="RefSeq" id="XP_040704181.1">
    <property type="nucleotide sequence ID" value="XM_040841711.1"/>
</dbReference>
<dbReference type="Gene3D" id="3.30.9.10">
    <property type="entry name" value="D-Amino Acid Oxidase, subunit A, domain 2"/>
    <property type="match status" value="1"/>
</dbReference>
<dbReference type="GO" id="GO:0016709">
    <property type="term" value="F:oxidoreductase activity, acting on paired donors, with incorporation or reduction of molecular oxygen, NAD(P)H as one donor, and incorporation of one atom of oxygen"/>
    <property type="evidence" value="ECO:0007669"/>
    <property type="project" value="UniProtKB-ARBA"/>
</dbReference>
<dbReference type="AlphaFoldDB" id="A0A1L9TLS6"/>
<dbReference type="PRINTS" id="PR00420">
    <property type="entry name" value="RNGMNOXGNASE"/>
</dbReference>
<evidence type="ECO:0000313" key="6">
    <source>
        <dbReference type="EMBL" id="OJJ60375.1"/>
    </source>
</evidence>
<accession>A0A1L9TLS6</accession>
<dbReference type="EMBL" id="KV878584">
    <property type="protein sequence ID" value="OJJ60375.1"/>
    <property type="molecule type" value="Genomic_DNA"/>
</dbReference>
<evidence type="ECO:0000259" key="5">
    <source>
        <dbReference type="Pfam" id="PF01494"/>
    </source>
</evidence>
<dbReference type="Pfam" id="PF01494">
    <property type="entry name" value="FAD_binding_3"/>
    <property type="match status" value="1"/>
</dbReference>
<proteinExistence type="predicted"/>
<evidence type="ECO:0000256" key="1">
    <source>
        <dbReference type="ARBA" id="ARBA00001974"/>
    </source>
</evidence>
<sequence>MKPVIIVGFGPVGAILSLLLARRGIPVVVVEASASYPDEPRAVGFFGPSHFVLQEAGVYEEAKAEGLSSAGLCYRKRAADDGVGGLKWGDIIASAPFAQPVDGEYPIGSYLLLLPQAQLVKIAARKIQESEASGLAKVHLGHRFVSSEEVDDGVVVTVEGRDGNPIVLHGSYIVAADGSQSTVRRSLGLKLCGYSWPARLISTDVSWTVPEVPEIPSCLVVDQEYWAAITPLEPINPGSPGLWRFSMAVSDPDIPDERLQDVSFVEDLVKKHITGPRDRDFEIVRFRPYKMHQLLCPVMRKSRALLAGDSAHINNPIGGLGLNTGILDADALAQTFDLVLNRGQSEALFDQYSYERRRVFQLYVNPISAANKQRLHDSNPDTAAQDDWFFAGIAGDDPELSAAPHRILMENWRTDMSRFLAT</sequence>